<accession>A0A7Y2W381</accession>
<comment type="caution">
    <text evidence="1">The sequence shown here is derived from an EMBL/GenBank/DDBJ whole genome shotgun (WGS) entry which is preliminary data.</text>
</comment>
<evidence type="ECO:0000313" key="2">
    <source>
        <dbReference type="Proteomes" id="UP000530654"/>
    </source>
</evidence>
<proteinExistence type="predicted"/>
<reference evidence="1 2" key="1">
    <citation type="submission" date="2020-04" db="EMBL/GenBank/DDBJ databases">
        <title>Rhizobium bacterial biofertilizers improve the content of phenolic compounds of Lactuca sativa L. under non-saline and saline-stress conditions.</title>
        <authorList>
            <person name="Ayuso-Calles M."/>
            <person name="Garcia-Estevez I."/>
            <person name="Jimenez-Gomez A."/>
            <person name="Flores-Felix J.D."/>
            <person name="Escribano-Bailon M."/>
            <person name="Rivas R."/>
        </authorList>
    </citation>
    <scope>NUCLEOTIDE SEQUENCE [LARGE SCALE GENOMIC DNA]</scope>
    <source>
        <strain evidence="1 2">GPTR02</strain>
    </source>
</reference>
<dbReference type="RefSeq" id="WP_157386389.1">
    <property type="nucleotide sequence ID" value="NZ_JABEQY010000001.1"/>
</dbReference>
<dbReference type="Proteomes" id="UP000530654">
    <property type="component" value="Unassembled WGS sequence"/>
</dbReference>
<organism evidence="1 2">
    <name type="scientific">Rhizobium laguerreae</name>
    <dbReference type="NCBI Taxonomy" id="1076926"/>
    <lineage>
        <taxon>Bacteria</taxon>
        <taxon>Pseudomonadati</taxon>
        <taxon>Pseudomonadota</taxon>
        <taxon>Alphaproteobacteria</taxon>
        <taxon>Hyphomicrobiales</taxon>
        <taxon>Rhizobiaceae</taxon>
        <taxon>Rhizobium/Agrobacterium group</taxon>
        <taxon>Rhizobium</taxon>
    </lineage>
</organism>
<gene>
    <name evidence="1" type="ORF">HLI17_00925</name>
</gene>
<name>A0A7Y2W381_9HYPH</name>
<sequence>MADGKFGGIFIRPPIRRLSRMAIESQLPRRGQFHQHPVWKELLELIEPEVTWQREAEGGRGNVVNIMEPYPMA</sequence>
<protein>
    <submittedName>
        <fullName evidence="1">Uncharacterized protein</fullName>
    </submittedName>
</protein>
<dbReference type="AlphaFoldDB" id="A0A7Y2W381"/>
<dbReference type="EMBL" id="JABEQY010000001">
    <property type="protein sequence ID" value="NNH61864.1"/>
    <property type="molecule type" value="Genomic_DNA"/>
</dbReference>
<evidence type="ECO:0000313" key="1">
    <source>
        <dbReference type="EMBL" id="NNH61864.1"/>
    </source>
</evidence>